<dbReference type="EMBL" id="FOTW01000007">
    <property type="protein sequence ID" value="SFL78934.1"/>
    <property type="molecule type" value="Genomic_DNA"/>
</dbReference>
<sequence>MRALGLAAVKAAPAFTEHLELIGEAMDLVVILGRGYPTPSGHQQVVQLLGIRLFNAAATALKLALAGYYQAGFSLIRDLLETTHLLDYFLHDPAAVAIWQTGGTAAKKKFQPQAVRDALDKRDGFTTGKRAEIYQRYCVYASHPTYAGILLVAPKASGLATYGPFLDEPTLGHLLIDLAKFVMHGTLVFGHHFDDCRSSEIVGVIEHFHARATAWSATHLTNPSAP</sequence>
<reference evidence="1 2" key="1">
    <citation type="submission" date="2016-10" db="EMBL/GenBank/DDBJ databases">
        <authorList>
            <person name="de Groot N.N."/>
        </authorList>
    </citation>
    <scope>NUCLEOTIDE SEQUENCE [LARGE SCALE GENOMIC DNA]</scope>
    <source>
        <strain evidence="1 2">ATCC 43154</strain>
    </source>
</reference>
<evidence type="ECO:0000313" key="1">
    <source>
        <dbReference type="EMBL" id="SFL78934.1"/>
    </source>
</evidence>
<keyword evidence="2" id="KW-1185">Reference proteome</keyword>
<accession>A0A1I4KJL6</accession>
<protein>
    <submittedName>
        <fullName evidence="1">Uncharacterized protein</fullName>
    </submittedName>
</protein>
<dbReference type="STRING" id="758825.SAMN02982985_01551"/>
<evidence type="ECO:0000313" key="2">
    <source>
        <dbReference type="Proteomes" id="UP000199470"/>
    </source>
</evidence>
<dbReference type="Proteomes" id="UP000199470">
    <property type="component" value="Unassembled WGS sequence"/>
</dbReference>
<organism evidence="1 2">
    <name type="scientific">Rugamonas rubra</name>
    <dbReference type="NCBI Taxonomy" id="758825"/>
    <lineage>
        <taxon>Bacteria</taxon>
        <taxon>Pseudomonadati</taxon>
        <taxon>Pseudomonadota</taxon>
        <taxon>Betaproteobacteria</taxon>
        <taxon>Burkholderiales</taxon>
        <taxon>Oxalobacteraceae</taxon>
        <taxon>Telluria group</taxon>
        <taxon>Rugamonas</taxon>
    </lineage>
</organism>
<proteinExistence type="predicted"/>
<dbReference type="AlphaFoldDB" id="A0A1I4KJL6"/>
<gene>
    <name evidence="1" type="ORF">SAMN02982985_01551</name>
</gene>
<name>A0A1I4KJL6_9BURK</name>